<gene>
    <name evidence="12 15" type="primary">atpE</name>
    <name evidence="15" type="ORF">JW984_12545</name>
</gene>
<comment type="similarity">
    <text evidence="2 12">Belongs to the ATPase C chain family.</text>
</comment>
<keyword evidence="9 12" id="KW-0446">Lipid-binding</keyword>
<reference evidence="15" key="2">
    <citation type="submission" date="2021-01" db="EMBL/GenBank/DDBJ databases">
        <authorList>
            <person name="Hahn C.R."/>
            <person name="Youssef N.H."/>
            <person name="Elshahed M."/>
        </authorList>
    </citation>
    <scope>NUCLEOTIDE SEQUENCE</scope>
    <source>
        <strain evidence="15">Zod_Metabat.24</strain>
    </source>
</reference>
<evidence type="ECO:0000256" key="6">
    <source>
        <dbReference type="ARBA" id="ARBA00022781"/>
    </source>
</evidence>
<comment type="function">
    <text evidence="12">F(1)F(0) ATP synthase produces ATP from ADP in the presence of a proton or sodium gradient. F-type ATPases consist of two structural domains, F(1) containing the extramembraneous catalytic core and F(0) containing the membrane proton channel, linked together by a central stalk and a peripheral stalk. During catalysis, ATP synthesis in the catalytic domain of F(1) is coupled via a rotary mechanism of the central stalk subunits to proton translocation.</text>
</comment>
<feature type="transmembrane region" description="Helical" evidence="12">
    <location>
        <begin position="43"/>
        <end position="66"/>
    </location>
</feature>
<keyword evidence="8 12" id="KW-0406">Ion transport</keyword>
<keyword evidence="10 12" id="KW-0472">Membrane</keyword>
<keyword evidence="3 12" id="KW-0813">Transport</keyword>
<evidence type="ECO:0000256" key="10">
    <source>
        <dbReference type="ARBA" id="ARBA00023136"/>
    </source>
</evidence>
<dbReference type="GO" id="GO:0045259">
    <property type="term" value="C:proton-transporting ATP synthase complex"/>
    <property type="evidence" value="ECO:0007669"/>
    <property type="project" value="UniProtKB-KW"/>
</dbReference>
<keyword evidence="13" id="KW-0732">Signal</keyword>
<protein>
    <recommendedName>
        <fullName evidence="12">ATP synthase subunit c</fullName>
    </recommendedName>
    <alternativeName>
        <fullName evidence="12">ATP synthase F(0) sector subunit c</fullName>
    </alternativeName>
    <alternativeName>
        <fullName evidence="12">F-type ATPase subunit c</fullName>
        <shortName evidence="12">F-ATPase subunit c</shortName>
    </alternativeName>
    <alternativeName>
        <fullName evidence="12">Lipid-binding protein</fullName>
    </alternativeName>
</protein>
<evidence type="ECO:0000256" key="3">
    <source>
        <dbReference type="ARBA" id="ARBA00022448"/>
    </source>
</evidence>
<dbReference type="SUPFAM" id="SSF81333">
    <property type="entry name" value="F1F0 ATP synthase subunit C"/>
    <property type="match status" value="1"/>
</dbReference>
<evidence type="ECO:0000259" key="14">
    <source>
        <dbReference type="Pfam" id="PF00137"/>
    </source>
</evidence>
<keyword evidence="12" id="KW-1003">Cell membrane</keyword>
<evidence type="ECO:0000256" key="8">
    <source>
        <dbReference type="ARBA" id="ARBA00023065"/>
    </source>
</evidence>
<dbReference type="InterPro" id="IPR005953">
    <property type="entry name" value="ATP_synth_csu_bac/chlpt"/>
</dbReference>
<dbReference type="NCBIfam" id="TIGR01260">
    <property type="entry name" value="ATP_synt_c"/>
    <property type="match status" value="1"/>
</dbReference>
<dbReference type="Proteomes" id="UP000809273">
    <property type="component" value="Unassembled WGS sequence"/>
</dbReference>
<evidence type="ECO:0000256" key="2">
    <source>
        <dbReference type="ARBA" id="ARBA00006704"/>
    </source>
</evidence>
<dbReference type="CDD" id="cd18121">
    <property type="entry name" value="ATP-synt_Fo_c"/>
    <property type="match status" value="1"/>
</dbReference>
<proteinExistence type="inferred from homology"/>
<evidence type="ECO:0000256" key="7">
    <source>
        <dbReference type="ARBA" id="ARBA00022989"/>
    </source>
</evidence>
<dbReference type="HAMAP" id="MF_01396">
    <property type="entry name" value="ATP_synth_c_bact"/>
    <property type="match status" value="1"/>
</dbReference>
<accession>A0A9D8KH25</accession>
<feature type="transmembrane region" description="Helical" evidence="12">
    <location>
        <begin position="87"/>
        <end position="115"/>
    </location>
</feature>
<comment type="caution">
    <text evidence="15">The sequence shown here is derived from an EMBL/GenBank/DDBJ whole genome shotgun (WGS) entry which is preliminary data.</text>
</comment>
<dbReference type="GO" id="GO:0046933">
    <property type="term" value="F:proton-transporting ATP synthase activity, rotational mechanism"/>
    <property type="evidence" value="ECO:0007669"/>
    <property type="project" value="UniProtKB-UniRule"/>
</dbReference>
<evidence type="ECO:0000256" key="1">
    <source>
        <dbReference type="ARBA" id="ARBA00004141"/>
    </source>
</evidence>
<dbReference type="GO" id="GO:0033177">
    <property type="term" value="C:proton-transporting two-sector ATPase complex, proton-transporting domain"/>
    <property type="evidence" value="ECO:0007669"/>
    <property type="project" value="InterPro"/>
</dbReference>
<comment type="subcellular location">
    <subcellularLocation>
        <location evidence="12">Cell membrane</location>
        <topology evidence="12">Multi-pass membrane protein</topology>
    </subcellularLocation>
    <subcellularLocation>
        <location evidence="1">Membrane</location>
        <topology evidence="1">Multi-pass membrane protein</topology>
    </subcellularLocation>
</comment>
<evidence type="ECO:0000256" key="12">
    <source>
        <dbReference type="HAMAP-Rule" id="MF_01396"/>
    </source>
</evidence>
<feature type="site" description="Reversibly protonated during proton transport" evidence="12">
    <location>
        <position position="99"/>
    </location>
</feature>
<keyword evidence="4 12" id="KW-0138">CF(0)</keyword>
<feature type="signal peptide" evidence="13">
    <location>
        <begin position="1"/>
        <end position="23"/>
    </location>
</feature>
<sequence length="127" mass="13242">MSKKLIVTLFFVLMVATAALAFAQDHAEEAVEVKLLAAEYVPFFVAVVFAAAAAMGLGSFGTGIGMGNAVRGAVDGVSRNPDAFGRILTTMMIGLAMIESLAIYALIVALVLIFANPFLRLFGAILG</sequence>
<feature type="domain" description="V-ATPase proteolipid subunit C-like" evidence="14">
    <location>
        <begin position="49"/>
        <end position="112"/>
    </location>
</feature>
<dbReference type="InterPro" id="IPR002379">
    <property type="entry name" value="ATPase_proteolipid_c-like_dom"/>
</dbReference>
<evidence type="ECO:0000313" key="15">
    <source>
        <dbReference type="EMBL" id="MBN1574017.1"/>
    </source>
</evidence>
<keyword evidence="5 12" id="KW-0812">Transmembrane</keyword>
<comment type="function">
    <text evidence="12">Key component of the F(0) channel; it plays a direct role in translocation across the membrane. A homomeric c-ring of between 10-14 subunits forms the central stalk rotor element with the F(1) delta and epsilon subunits.</text>
</comment>
<dbReference type="Pfam" id="PF00137">
    <property type="entry name" value="ATP-synt_C"/>
    <property type="match status" value="1"/>
</dbReference>
<evidence type="ECO:0000256" key="11">
    <source>
        <dbReference type="ARBA" id="ARBA00023310"/>
    </source>
</evidence>
<dbReference type="GO" id="GO:0005886">
    <property type="term" value="C:plasma membrane"/>
    <property type="evidence" value="ECO:0007669"/>
    <property type="project" value="UniProtKB-SubCell"/>
</dbReference>
<dbReference type="InterPro" id="IPR035921">
    <property type="entry name" value="F/V-ATP_Csub_sf"/>
</dbReference>
<evidence type="ECO:0000256" key="13">
    <source>
        <dbReference type="SAM" id="SignalP"/>
    </source>
</evidence>
<organism evidence="15 16">
    <name type="scientific">Candidatus Zymogenus saltonus</name>
    <dbReference type="NCBI Taxonomy" id="2844893"/>
    <lineage>
        <taxon>Bacteria</taxon>
        <taxon>Deltaproteobacteria</taxon>
        <taxon>Candidatus Zymogenia</taxon>
        <taxon>Candidatus Zymogeniales</taxon>
        <taxon>Candidatus Zymogenaceae</taxon>
        <taxon>Candidatus Zymogenus</taxon>
    </lineage>
</organism>
<dbReference type="InterPro" id="IPR000454">
    <property type="entry name" value="ATP_synth_F0_csu"/>
</dbReference>
<dbReference type="Gene3D" id="1.20.120.610">
    <property type="entry name" value="lithium bound rotor ring of v- atpase"/>
    <property type="match status" value="1"/>
</dbReference>
<keyword evidence="6 12" id="KW-0375">Hydrogen ion transport</keyword>
<dbReference type="InterPro" id="IPR020537">
    <property type="entry name" value="ATP_synth_F0_csu_DDCD_BS"/>
</dbReference>
<feature type="chain" id="PRO_5038482255" description="ATP synthase subunit c" evidence="13">
    <location>
        <begin position="24"/>
        <end position="127"/>
    </location>
</feature>
<dbReference type="PROSITE" id="PS00605">
    <property type="entry name" value="ATPASE_C"/>
    <property type="match status" value="1"/>
</dbReference>
<evidence type="ECO:0000256" key="5">
    <source>
        <dbReference type="ARBA" id="ARBA00022692"/>
    </source>
</evidence>
<keyword evidence="7 12" id="KW-1133">Transmembrane helix</keyword>
<dbReference type="EMBL" id="JAFGIX010000063">
    <property type="protein sequence ID" value="MBN1574017.1"/>
    <property type="molecule type" value="Genomic_DNA"/>
</dbReference>
<keyword evidence="11 12" id="KW-0066">ATP synthesis</keyword>
<dbReference type="PRINTS" id="PR00124">
    <property type="entry name" value="ATPASEC"/>
</dbReference>
<dbReference type="GO" id="GO:0008289">
    <property type="term" value="F:lipid binding"/>
    <property type="evidence" value="ECO:0007669"/>
    <property type="project" value="UniProtKB-KW"/>
</dbReference>
<reference evidence="15" key="1">
    <citation type="journal article" date="2021" name="Environ. Microbiol.">
        <title>Genomic characterization of three novel Desulfobacterota classes expand the metabolic and phylogenetic diversity of the phylum.</title>
        <authorList>
            <person name="Murphy C.L."/>
            <person name="Biggerstaff J."/>
            <person name="Eichhorn A."/>
            <person name="Ewing E."/>
            <person name="Shahan R."/>
            <person name="Soriano D."/>
            <person name="Stewart S."/>
            <person name="VanMol K."/>
            <person name="Walker R."/>
            <person name="Walters P."/>
            <person name="Elshahed M.S."/>
            <person name="Youssef N.H."/>
        </authorList>
    </citation>
    <scope>NUCLEOTIDE SEQUENCE</scope>
    <source>
        <strain evidence="15">Zod_Metabat.24</strain>
    </source>
</reference>
<name>A0A9D8KH25_9DELT</name>
<evidence type="ECO:0000256" key="9">
    <source>
        <dbReference type="ARBA" id="ARBA00023121"/>
    </source>
</evidence>
<dbReference type="AlphaFoldDB" id="A0A9D8KH25"/>
<evidence type="ECO:0000256" key="4">
    <source>
        <dbReference type="ARBA" id="ARBA00022547"/>
    </source>
</evidence>
<evidence type="ECO:0000313" key="16">
    <source>
        <dbReference type="Proteomes" id="UP000809273"/>
    </source>
</evidence>